<reference evidence="1" key="1">
    <citation type="submission" date="2024-01" db="EMBL/GenBank/DDBJ databases">
        <title>The diversity of rhizobia nodulating Mimosa spp. in eleven states of Brazil covering several biomes is determined by host plant, location, and edaphic factors.</title>
        <authorList>
            <person name="Rouws L."/>
            <person name="Barauna A."/>
            <person name="Beukes C."/>
            <person name="De Faria S.M."/>
            <person name="Gross E."/>
            <person name="Dos Reis Junior F.B."/>
            <person name="Simon M."/>
            <person name="Maluk M."/>
            <person name="Odee D.W."/>
            <person name="Kenicer G."/>
            <person name="Young J.P.W."/>
            <person name="Reis V.M."/>
            <person name="Zilli J."/>
            <person name="James E.K."/>
        </authorList>
    </citation>
    <scope>NUCLEOTIDE SEQUENCE</scope>
    <source>
        <strain evidence="1">JPY452</strain>
    </source>
</reference>
<accession>A0ACC6RPX3</accession>
<comment type="caution">
    <text evidence="1">The sequence shown here is derived from an EMBL/GenBank/DDBJ whole genome shotgun (WGS) entry which is preliminary data.</text>
</comment>
<evidence type="ECO:0000313" key="1">
    <source>
        <dbReference type="EMBL" id="MEM5403780.1"/>
    </source>
</evidence>
<protein>
    <submittedName>
        <fullName evidence="1">Phage portal protein</fullName>
    </submittedName>
</protein>
<dbReference type="EMBL" id="JAYMRU010000024">
    <property type="protein sequence ID" value="MEM5403780.1"/>
    <property type="molecule type" value="Genomic_DNA"/>
</dbReference>
<name>A0ACC6RPX3_9BURK</name>
<evidence type="ECO:0000313" key="2">
    <source>
        <dbReference type="Proteomes" id="UP001392318"/>
    </source>
</evidence>
<keyword evidence="2" id="KW-1185">Reference proteome</keyword>
<dbReference type="Proteomes" id="UP001392318">
    <property type="component" value="Unassembled WGS sequence"/>
</dbReference>
<sequence length="494" mass="54462">MRILGMEITRAAPRNEVAAGGSADDERLWNWNGNGGGWWPLIIREPFAGAWQRNIELAPETLLAFHAIYACITLISNDIGKLEIRLMRRDDDGIWLPVTNPAYAPVLRRPNSYQNHIQFTENWIMSKLTRGNTYGLKERDERGVVRRIFILDPENVLPVVTPGGDVYYQLNADNLSGIADWGIDWIEGVEVEGRDVTRQITVPASEMIHDRMNCLFHPLVGTSPIFACALAARHGLALEGGATAFFENGAMPGGVLVAPGAISNESADRLKRQWEEKFSGPNRGRIAVLGDGLKYEQIGMSAADSQLVEQAKFNAEIVCSVFHVPGFMLDIGKMPGYNNVEALLQFYYSQCLQSLIEAYELSLDEGLNLPNGYRTELDLDGLLRMDSAALMKMLKEGVTGGLLAPNEGRRRLNLRPVRGGQTPYLQQQNYSLEALDERDRGTPLGPAAAPAAPVAPPDQPPAQNSVTADELLQFGRDSLTREVALLDGARHDTE</sequence>
<proteinExistence type="predicted"/>
<gene>
    <name evidence="1" type="ORF">VSR83_27725</name>
</gene>
<organism evidence="1 2">
    <name type="scientific">Paraburkholderia unamae</name>
    <dbReference type="NCBI Taxonomy" id="219649"/>
    <lineage>
        <taxon>Bacteria</taxon>
        <taxon>Pseudomonadati</taxon>
        <taxon>Pseudomonadota</taxon>
        <taxon>Betaproteobacteria</taxon>
        <taxon>Burkholderiales</taxon>
        <taxon>Burkholderiaceae</taxon>
        <taxon>Paraburkholderia</taxon>
    </lineage>
</organism>